<sequence>MFEPVPDLNLEADVELGEVNVELTKPMIQEYGYVSRNRRLFTHRSKDDERKLALRFFLQRLYFLDHSEINYLFRCLDAVKNVSITKKNNIIVAPYIALLTIASRGYKLTETMIEAFFPELHNEHSKKFKFNSQISIIQEKLGYQQGNYHTYDFEPYYSTVALSIRDEVSSGIFNTRQESALVSSLSEITYKFYLIHLKSDLVQWSASTGTVINQMINTVLITIHELLEQYIENKIKFKCTLAIESELPIKLLMDRKDLFTKFINELKKTTSLRISKRDKDALMKYFIII</sequence>
<dbReference type="InterPro" id="IPR006834">
    <property type="entry name" value="Pox_A8"/>
</dbReference>
<evidence type="ECO:0000256" key="2">
    <source>
        <dbReference type="ARBA" id="ARBA00011528"/>
    </source>
</evidence>
<name>A0A223FMV7_9POXV</name>
<evidence type="ECO:0000256" key="9">
    <source>
        <dbReference type="ARBA" id="ARBA00030405"/>
    </source>
</evidence>
<organism evidence="11">
    <name type="scientific">Murmansk poxvirus</name>
    <dbReference type="NCBI Taxonomy" id="2025359"/>
    <lineage>
        <taxon>Viruses</taxon>
        <taxon>Varidnaviria</taxon>
        <taxon>Bamfordvirae</taxon>
        <taxon>Nucleocytoviricota</taxon>
        <taxon>Pokkesviricetes</taxon>
        <taxon>Chitovirales</taxon>
        <taxon>Poxviridae</taxon>
        <taxon>Chordopoxvirinae</taxon>
        <taxon>Centapoxvirus</taxon>
        <taxon>Centapoxvirus microtuspox</taxon>
        <taxon>Murmansk microtuspox virus</taxon>
    </lineage>
</organism>
<comment type="function">
    <text evidence="1">Acts with RNA polymerase to initiate transcription from intermediate gene promoters.</text>
</comment>
<evidence type="ECO:0000256" key="10">
    <source>
        <dbReference type="ARBA" id="ARBA00034740"/>
    </source>
</evidence>
<keyword evidence="12" id="KW-1185">Reference proteome</keyword>
<protein>
    <recommendedName>
        <fullName evidence="3">Intermediate transcription factor 3 small subunit</fullName>
    </recommendedName>
    <alternativeName>
        <fullName evidence="9">VITF-3 32 kDa subunit</fullName>
    </alternativeName>
    <alternativeName>
        <fullName evidence="8">VITF-3 small subunit</fullName>
    </alternativeName>
</protein>
<evidence type="ECO:0000256" key="3">
    <source>
        <dbReference type="ARBA" id="ARBA00015634"/>
    </source>
</evidence>
<keyword evidence="7" id="KW-0804">Transcription</keyword>
<keyword evidence="4" id="KW-0244">Early protein</keyword>
<evidence type="ECO:0000256" key="1">
    <source>
        <dbReference type="ARBA" id="ARBA00003344"/>
    </source>
</evidence>
<keyword evidence="6" id="KW-0010">Activator</keyword>
<comment type="similarity">
    <text evidence="10">Belongs to the orthopoxvirus OPG134 family.</text>
</comment>
<proteinExistence type="inferred from homology"/>
<evidence type="ECO:0000256" key="7">
    <source>
        <dbReference type="ARBA" id="ARBA00023163"/>
    </source>
</evidence>
<evidence type="ECO:0000256" key="4">
    <source>
        <dbReference type="ARBA" id="ARBA00022518"/>
    </source>
</evidence>
<reference evidence="11" key="1">
    <citation type="journal article" date="2017" name="Virus Genes">
        <title>Two novel poxviruses with unusual genome rearrangements: NY_014 and Murmansk.</title>
        <authorList>
            <person name="Smithson C."/>
            <person name="Meyer H."/>
            <person name="Gigante C.M."/>
            <person name="Gao J."/>
            <person name="Zhao H."/>
            <person name="Batra D."/>
            <person name="Damon I."/>
            <person name="Upton C."/>
            <person name="Li Y."/>
        </authorList>
    </citation>
    <scope>NUCLEOTIDE SEQUENCE [LARGE SCALE GENOMIC DNA]</scope>
    <source>
        <strain evidence="11">LEIV-11411</strain>
    </source>
</reference>
<evidence type="ECO:0000256" key="6">
    <source>
        <dbReference type="ARBA" id="ARBA00023159"/>
    </source>
</evidence>
<dbReference type="Proteomes" id="UP000217350">
    <property type="component" value="Segment"/>
</dbReference>
<dbReference type="EMBL" id="MF001304">
    <property type="protein sequence ID" value="AST09318.1"/>
    <property type="molecule type" value="Genomic_DNA"/>
</dbReference>
<evidence type="ECO:0000313" key="12">
    <source>
        <dbReference type="Proteomes" id="UP000217350"/>
    </source>
</evidence>
<evidence type="ECO:0000256" key="5">
    <source>
        <dbReference type="ARBA" id="ARBA00023015"/>
    </source>
</evidence>
<accession>A0A223FMV7</accession>
<evidence type="ECO:0000313" key="11">
    <source>
        <dbReference type="EMBL" id="AST09318.1"/>
    </source>
</evidence>
<keyword evidence="5" id="KW-0805">Transcription regulation</keyword>
<evidence type="ECO:0000256" key="8">
    <source>
        <dbReference type="ARBA" id="ARBA00030145"/>
    </source>
</evidence>
<gene>
    <name evidence="11" type="ORF">Murmansk-123</name>
</gene>
<comment type="subunit">
    <text evidence="2">Heterodimer of a 45 kDa (A23R) and a 32 kDa (A8R) subunit to form the virus intermediate transcription factor (VITF)-3.</text>
</comment>
<dbReference type="Pfam" id="PF04745">
    <property type="entry name" value="Pox_A8"/>
    <property type="match status" value="1"/>
</dbReference>
<dbReference type="OrthoDB" id="7730at10239"/>